<gene>
    <name evidence="5" type="ORF">C8D88_108152</name>
</gene>
<proteinExistence type="predicted"/>
<dbReference type="GO" id="GO:0016757">
    <property type="term" value="F:glycosyltransferase activity"/>
    <property type="evidence" value="ECO:0007669"/>
    <property type="project" value="UniProtKB-KW"/>
</dbReference>
<keyword evidence="2" id="KW-0808">Transferase</keyword>
<dbReference type="EMBL" id="QGHB01000008">
    <property type="protein sequence ID" value="PWK84537.1"/>
    <property type="molecule type" value="Genomic_DNA"/>
</dbReference>
<dbReference type="RefSeq" id="WP_109638838.1">
    <property type="nucleotide sequence ID" value="NZ_QGHB01000008.1"/>
</dbReference>
<feature type="domain" description="Phosphoribosyltransferase" evidence="4">
    <location>
        <begin position="29"/>
        <end position="167"/>
    </location>
</feature>
<protein>
    <recommendedName>
        <fullName evidence="4">Phosphoribosyltransferase domain-containing protein</fullName>
    </recommendedName>
</protein>
<dbReference type="PANTHER" id="PTHR43363">
    <property type="entry name" value="HYPOXANTHINE PHOSPHORIBOSYLTRANSFERASE"/>
    <property type="match status" value="1"/>
</dbReference>
<evidence type="ECO:0000313" key="6">
    <source>
        <dbReference type="Proteomes" id="UP000246005"/>
    </source>
</evidence>
<evidence type="ECO:0000256" key="1">
    <source>
        <dbReference type="ARBA" id="ARBA00022676"/>
    </source>
</evidence>
<dbReference type="CDD" id="cd06223">
    <property type="entry name" value="PRTases_typeI"/>
    <property type="match status" value="1"/>
</dbReference>
<sequence>MTRTAQRVFEHQRIWRVTPSALSDACLLLFAAISRDYPKVDHVIGIANGGTAPARILAGRLGVKPRSVQARHNADDGLYRQATGKVSVDFDAFRRGLGRRNLDGTVLVVDDICGSGATLHKLRNVLTPVLIPDASVITATLCLNSGAETGPDYSVWTVSDWVSFPWEKRPDQPTTDMPVPDRVTSHA</sequence>
<evidence type="ECO:0000256" key="3">
    <source>
        <dbReference type="SAM" id="MobiDB-lite"/>
    </source>
</evidence>
<dbReference type="Proteomes" id="UP000246005">
    <property type="component" value="Unassembled WGS sequence"/>
</dbReference>
<evidence type="ECO:0000259" key="4">
    <source>
        <dbReference type="Pfam" id="PF00156"/>
    </source>
</evidence>
<dbReference type="Gene3D" id="3.40.50.2020">
    <property type="match status" value="1"/>
</dbReference>
<keyword evidence="1" id="KW-0328">Glycosyltransferase</keyword>
<dbReference type="PANTHER" id="PTHR43363:SF1">
    <property type="entry name" value="HYPOXANTHINE-GUANINE PHOSPHORIBOSYLTRANSFERASE"/>
    <property type="match status" value="1"/>
</dbReference>
<comment type="caution">
    <text evidence="5">The sequence shown here is derived from an EMBL/GenBank/DDBJ whole genome shotgun (WGS) entry which is preliminary data.</text>
</comment>
<evidence type="ECO:0000313" key="5">
    <source>
        <dbReference type="EMBL" id="PWK84537.1"/>
    </source>
</evidence>
<name>A0A316HVT9_9PSEU</name>
<dbReference type="Pfam" id="PF00156">
    <property type="entry name" value="Pribosyltran"/>
    <property type="match status" value="1"/>
</dbReference>
<accession>A0A316HVT9</accession>
<dbReference type="AlphaFoldDB" id="A0A316HVT9"/>
<evidence type="ECO:0000256" key="2">
    <source>
        <dbReference type="ARBA" id="ARBA00022679"/>
    </source>
</evidence>
<dbReference type="InterPro" id="IPR000836">
    <property type="entry name" value="PRTase_dom"/>
</dbReference>
<organism evidence="5 6">
    <name type="scientific">Lentzea atacamensis</name>
    <dbReference type="NCBI Taxonomy" id="531938"/>
    <lineage>
        <taxon>Bacteria</taxon>
        <taxon>Bacillati</taxon>
        <taxon>Actinomycetota</taxon>
        <taxon>Actinomycetes</taxon>
        <taxon>Pseudonocardiales</taxon>
        <taxon>Pseudonocardiaceae</taxon>
        <taxon>Lentzea</taxon>
    </lineage>
</organism>
<feature type="region of interest" description="Disordered" evidence="3">
    <location>
        <begin position="167"/>
        <end position="187"/>
    </location>
</feature>
<reference evidence="5 6" key="1">
    <citation type="submission" date="2018-05" db="EMBL/GenBank/DDBJ databases">
        <title>Genomic Encyclopedia of Type Strains, Phase IV (KMG-IV): sequencing the most valuable type-strain genomes for metagenomic binning, comparative biology and taxonomic classification.</title>
        <authorList>
            <person name="Goeker M."/>
        </authorList>
    </citation>
    <scope>NUCLEOTIDE SEQUENCE [LARGE SCALE GENOMIC DNA]</scope>
    <source>
        <strain evidence="5 6">DSM 45480</strain>
    </source>
</reference>
<dbReference type="InterPro" id="IPR029057">
    <property type="entry name" value="PRTase-like"/>
</dbReference>
<dbReference type="SUPFAM" id="SSF53271">
    <property type="entry name" value="PRTase-like"/>
    <property type="match status" value="1"/>
</dbReference>